<feature type="transmembrane region" description="Helical" evidence="1">
    <location>
        <begin position="15"/>
        <end position="36"/>
    </location>
</feature>
<reference evidence="3 4" key="1">
    <citation type="journal article" date="2019" name="Environ. Microbiol.">
        <title>Species interactions and distinct microbial communities in high Arctic permafrost affected cryosols are associated with the CH4 and CO2 gas fluxes.</title>
        <authorList>
            <person name="Altshuler I."/>
            <person name="Hamel J."/>
            <person name="Turney S."/>
            <person name="Magnuson E."/>
            <person name="Levesque R."/>
            <person name="Greer C."/>
            <person name="Whyte L.G."/>
        </authorList>
    </citation>
    <scope>NUCLEOTIDE SEQUENCE [LARGE SCALE GENOMIC DNA]</scope>
    <source>
        <strain evidence="3 4">S5.1</strain>
    </source>
</reference>
<proteinExistence type="predicted"/>
<evidence type="ECO:0000313" key="4">
    <source>
        <dbReference type="Proteomes" id="UP000318413"/>
    </source>
</evidence>
<dbReference type="InterPro" id="IPR012495">
    <property type="entry name" value="TadE-like_dom"/>
</dbReference>
<evidence type="ECO:0000256" key="1">
    <source>
        <dbReference type="SAM" id="Phobius"/>
    </source>
</evidence>
<dbReference type="AlphaFoldDB" id="A0A502BT84"/>
<keyword evidence="1" id="KW-0812">Transmembrane</keyword>
<gene>
    <name evidence="3" type="ORF">EAH84_15415</name>
</gene>
<sequence>MTTPRIARIARDTRGATIIEFAIVAPVMAFFMLGAFDTAHTLYMRGVLQGIVQKTARDSGLEASTDVAAQAAIDTKVTKQVKALAGNATIVFSRRFYRTFSDAATARAEVWTQDTNGNGVCDAGEPFTDTNNNGVRDLDGGDGGQGGAADRTLYSVTVSYPRMFPLYNVIGVSRTTTIKAATILENQPYTDQGSYAPPTIGNCP</sequence>
<dbReference type="EMBL" id="RCZK01000032">
    <property type="protein sequence ID" value="TPG04435.1"/>
    <property type="molecule type" value="Genomic_DNA"/>
</dbReference>
<accession>A0A502BT84</accession>
<dbReference type="OrthoDB" id="7306064at2"/>
<dbReference type="Pfam" id="PF07811">
    <property type="entry name" value="TadE"/>
    <property type="match status" value="1"/>
</dbReference>
<organism evidence="3 4">
    <name type="scientific">Sphingomonas oligophenolica</name>
    <dbReference type="NCBI Taxonomy" id="301154"/>
    <lineage>
        <taxon>Bacteria</taxon>
        <taxon>Pseudomonadati</taxon>
        <taxon>Pseudomonadota</taxon>
        <taxon>Alphaproteobacteria</taxon>
        <taxon>Sphingomonadales</taxon>
        <taxon>Sphingomonadaceae</taxon>
        <taxon>Sphingomonas</taxon>
    </lineage>
</organism>
<keyword evidence="1" id="KW-1133">Transmembrane helix</keyword>
<evidence type="ECO:0000313" key="3">
    <source>
        <dbReference type="EMBL" id="TPG04435.1"/>
    </source>
</evidence>
<comment type="caution">
    <text evidence="3">The sequence shown here is derived from an EMBL/GenBank/DDBJ whole genome shotgun (WGS) entry which is preliminary data.</text>
</comment>
<keyword evidence="1" id="KW-0472">Membrane</keyword>
<protein>
    <submittedName>
        <fullName evidence="3">Pilus assembly protein</fullName>
    </submittedName>
</protein>
<dbReference type="RefSeq" id="WP_140872868.1">
    <property type="nucleotide sequence ID" value="NZ_RCZK01000032.1"/>
</dbReference>
<feature type="domain" description="TadE-like" evidence="2">
    <location>
        <begin position="15"/>
        <end position="57"/>
    </location>
</feature>
<evidence type="ECO:0000259" key="2">
    <source>
        <dbReference type="Pfam" id="PF07811"/>
    </source>
</evidence>
<name>A0A502BT84_9SPHN</name>
<keyword evidence="4" id="KW-1185">Reference proteome</keyword>
<dbReference type="Proteomes" id="UP000318413">
    <property type="component" value="Unassembled WGS sequence"/>
</dbReference>